<dbReference type="EMBL" id="CP030840">
    <property type="protein sequence ID" value="AXC11277.1"/>
    <property type="molecule type" value="Genomic_DNA"/>
</dbReference>
<dbReference type="AlphaFoldDB" id="A0A2Z5FXS8"/>
<accession>A0A2Z5FXS8</accession>
<reference evidence="2 3" key="1">
    <citation type="journal article" date="2018" name="Front. Microbiol.">
        <title>Hydrolytic Capabilities as a Key to Environmental Success: Chitinolytic and Cellulolytic Acidobacteria From Acidic Sub-arctic Soils and Boreal Peatlands.</title>
        <authorList>
            <person name="Belova S.E."/>
            <person name="Ravin N.V."/>
            <person name="Pankratov T.A."/>
            <person name="Rakitin A.L."/>
            <person name="Ivanova A.A."/>
            <person name="Beletsky A.V."/>
            <person name="Mardanov A.V."/>
            <person name="Sinninghe Damste J.S."/>
            <person name="Dedysh S.N."/>
        </authorList>
    </citation>
    <scope>NUCLEOTIDE SEQUENCE [LARGE SCALE GENOMIC DNA]</scope>
    <source>
        <strain evidence="2 3">SBC82</strain>
    </source>
</reference>
<feature type="region of interest" description="Disordered" evidence="1">
    <location>
        <begin position="38"/>
        <end position="152"/>
    </location>
</feature>
<feature type="compositionally biased region" description="Low complexity" evidence="1">
    <location>
        <begin position="64"/>
        <end position="76"/>
    </location>
</feature>
<name>A0A2Z5FXS8_9BACT</name>
<evidence type="ECO:0000256" key="1">
    <source>
        <dbReference type="SAM" id="MobiDB-lite"/>
    </source>
</evidence>
<proteinExistence type="predicted"/>
<gene>
    <name evidence="2" type="ORF">ACPOL_1941</name>
</gene>
<evidence type="ECO:0000313" key="2">
    <source>
        <dbReference type="EMBL" id="AXC11277.1"/>
    </source>
</evidence>
<sequence length="163" mass="16860">MTLLLSCTPALKGQSNTAPPIKGMASTVGLYVYPRAQQSPTQQLSDEGQCYSNAKTQTGFDPNATAPAASHSSTSSGNKEGNGSTGKDAARGAVVAGAAGGDPAVGARRGALIGAARRKREEKEQSEKSEKQTNASKTQEEQSMDGFKRSMSACLDARGYSVK</sequence>
<dbReference type="KEGG" id="abas:ACPOL_1941"/>
<feature type="compositionally biased region" description="Polar residues" evidence="1">
    <location>
        <begin position="38"/>
        <end position="60"/>
    </location>
</feature>
<feature type="compositionally biased region" description="Basic and acidic residues" evidence="1">
    <location>
        <begin position="119"/>
        <end position="131"/>
    </location>
</feature>
<feature type="compositionally biased region" description="Low complexity" evidence="1">
    <location>
        <begin position="91"/>
        <end position="115"/>
    </location>
</feature>
<keyword evidence="3" id="KW-1185">Reference proteome</keyword>
<dbReference type="RefSeq" id="WP_114206741.1">
    <property type="nucleotide sequence ID" value="NZ_CP030840.1"/>
</dbReference>
<evidence type="ECO:0000313" key="3">
    <source>
        <dbReference type="Proteomes" id="UP000253606"/>
    </source>
</evidence>
<organism evidence="2 3">
    <name type="scientific">Acidisarcina polymorpha</name>
    <dbReference type="NCBI Taxonomy" id="2211140"/>
    <lineage>
        <taxon>Bacteria</taxon>
        <taxon>Pseudomonadati</taxon>
        <taxon>Acidobacteriota</taxon>
        <taxon>Terriglobia</taxon>
        <taxon>Terriglobales</taxon>
        <taxon>Acidobacteriaceae</taxon>
        <taxon>Acidisarcina</taxon>
    </lineage>
</organism>
<protein>
    <submittedName>
        <fullName evidence="2">Uncharacterized protein</fullName>
    </submittedName>
</protein>
<dbReference type="Proteomes" id="UP000253606">
    <property type="component" value="Chromosome"/>
</dbReference>